<protein>
    <submittedName>
        <fullName evidence="2">Plasma membrane calcium-transporting ATPase 4</fullName>
    </submittedName>
</protein>
<feature type="domain" description="Plasma membrane calcium transporting P-type ATPase C-terminal" evidence="1">
    <location>
        <begin position="33"/>
        <end position="66"/>
    </location>
</feature>
<dbReference type="EMBL" id="JASSZA010000020">
    <property type="protein sequence ID" value="KAK2086315.1"/>
    <property type="molecule type" value="Genomic_DNA"/>
</dbReference>
<organism evidence="2 3">
    <name type="scientific">Saguinus oedipus</name>
    <name type="common">Cotton-top tamarin</name>
    <name type="synonym">Oedipomidas oedipus</name>
    <dbReference type="NCBI Taxonomy" id="9490"/>
    <lineage>
        <taxon>Eukaryota</taxon>
        <taxon>Metazoa</taxon>
        <taxon>Chordata</taxon>
        <taxon>Craniata</taxon>
        <taxon>Vertebrata</taxon>
        <taxon>Euteleostomi</taxon>
        <taxon>Mammalia</taxon>
        <taxon>Eutheria</taxon>
        <taxon>Euarchontoglires</taxon>
        <taxon>Primates</taxon>
        <taxon>Haplorrhini</taxon>
        <taxon>Platyrrhini</taxon>
        <taxon>Cebidae</taxon>
        <taxon>Callitrichinae</taxon>
        <taxon>Saguinus</taxon>
    </lineage>
</organism>
<accession>A0ABQ9TNG2</accession>
<proteinExistence type="predicted"/>
<name>A0ABQ9TNG2_SAGOE</name>
<reference evidence="2 3" key="1">
    <citation type="submission" date="2023-05" db="EMBL/GenBank/DDBJ databases">
        <title>B98-5 Cell Line De Novo Hybrid Assembly: An Optical Mapping Approach.</title>
        <authorList>
            <person name="Kananen K."/>
            <person name="Auerbach J.A."/>
            <person name="Kautto E."/>
            <person name="Blachly J.S."/>
        </authorList>
    </citation>
    <scope>NUCLEOTIDE SEQUENCE [LARGE SCALE GENOMIC DNA]</scope>
    <source>
        <strain evidence="2">B95-8</strain>
        <tissue evidence="2">Cell line</tissue>
    </source>
</reference>
<comment type="caution">
    <text evidence="2">The sequence shown here is derived from an EMBL/GenBank/DDBJ whole genome shotgun (WGS) entry which is preliminary data.</text>
</comment>
<dbReference type="Proteomes" id="UP001266305">
    <property type="component" value="Unassembled WGS sequence"/>
</dbReference>
<evidence type="ECO:0000313" key="3">
    <source>
        <dbReference type="Proteomes" id="UP001266305"/>
    </source>
</evidence>
<gene>
    <name evidence="2" type="primary">ATP2B4_2</name>
    <name evidence="2" type="ORF">P7K49_035740</name>
</gene>
<keyword evidence="3" id="KW-1185">Reference proteome</keyword>
<evidence type="ECO:0000313" key="2">
    <source>
        <dbReference type="EMBL" id="KAK2086315.1"/>
    </source>
</evidence>
<sequence>MLLFTIWKQLEKAARLGTVAVHQRHEHALNYESQIKVVKAFHSSLHENIQKPYNQNSIHNFMTHPEFAIDEELPRTPLLDEEEEKNPDKASNFGTRVLLLDGEVTPYANTNNNAVDCNQVQISHTDSPLQSLETSV</sequence>
<dbReference type="Pfam" id="PF12424">
    <property type="entry name" value="ATP_Ca_trans_C"/>
    <property type="match status" value="1"/>
</dbReference>
<evidence type="ECO:0000259" key="1">
    <source>
        <dbReference type="Pfam" id="PF12424"/>
    </source>
</evidence>
<dbReference type="InterPro" id="IPR022141">
    <property type="entry name" value="ATP_Ca_trans_C"/>
</dbReference>